<protein>
    <submittedName>
        <fullName evidence="2">Uncharacterized protein</fullName>
    </submittedName>
</protein>
<name>A0A382W613_9ZZZZ</name>
<keyword evidence="1" id="KW-0472">Membrane</keyword>
<organism evidence="2">
    <name type="scientific">marine metagenome</name>
    <dbReference type="NCBI Taxonomy" id="408172"/>
    <lineage>
        <taxon>unclassified sequences</taxon>
        <taxon>metagenomes</taxon>
        <taxon>ecological metagenomes</taxon>
    </lineage>
</organism>
<dbReference type="AlphaFoldDB" id="A0A382W613"/>
<gene>
    <name evidence="2" type="ORF">METZ01_LOCUS407077</name>
</gene>
<dbReference type="EMBL" id="UINC01157311">
    <property type="protein sequence ID" value="SVD54223.1"/>
    <property type="molecule type" value="Genomic_DNA"/>
</dbReference>
<evidence type="ECO:0000313" key="2">
    <source>
        <dbReference type="EMBL" id="SVD54223.1"/>
    </source>
</evidence>
<feature type="transmembrane region" description="Helical" evidence="1">
    <location>
        <begin position="94"/>
        <end position="122"/>
    </location>
</feature>
<keyword evidence="1" id="KW-1133">Transmembrane helix</keyword>
<keyword evidence="1" id="KW-0812">Transmembrane</keyword>
<proteinExistence type="predicted"/>
<accession>A0A382W613</accession>
<reference evidence="2" key="1">
    <citation type="submission" date="2018-05" db="EMBL/GenBank/DDBJ databases">
        <authorList>
            <person name="Lanie J.A."/>
            <person name="Ng W.-L."/>
            <person name="Kazmierczak K.M."/>
            <person name="Andrzejewski T.M."/>
            <person name="Davidsen T.M."/>
            <person name="Wayne K.J."/>
            <person name="Tettelin H."/>
            <person name="Glass J.I."/>
            <person name="Rusch D."/>
            <person name="Podicherti R."/>
            <person name="Tsui H.-C.T."/>
            <person name="Winkler M.E."/>
        </authorList>
    </citation>
    <scope>NUCLEOTIDE SEQUENCE</scope>
</reference>
<evidence type="ECO:0000256" key="1">
    <source>
        <dbReference type="SAM" id="Phobius"/>
    </source>
</evidence>
<sequence length="124" mass="14039">MARICPVCDKEISKFSLDSIQGVDIHDTCREAFYKNPEKYGAVTVDEERKATAEQRRKQQEEKSVYKSVYIKGGIDVKSFDMPFGDMVMFMVKWAIASIPAFIILFIIGAILTGIFGSLIIFSR</sequence>